<feature type="transmembrane region" description="Helical" evidence="1">
    <location>
        <begin position="45"/>
        <end position="66"/>
    </location>
</feature>
<feature type="transmembrane region" description="Helical" evidence="1">
    <location>
        <begin position="133"/>
        <end position="159"/>
    </location>
</feature>
<dbReference type="InterPro" id="IPR050469">
    <property type="entry name" value="Diguanylate_Cyclase"/>
</dbReference>
<dbReference type="STRING" id="1073423.SAMN04488700_1132"/>
<dbReference type="EMBL" id="FXBJ01000002">
    <property type="protein sequence ID" value="SMH30076.1"/>
    <property type="molecule type" value="Genomic_DNA"/>
</dbReference>
<dbReference type="Gene3D" id="3.30.70.270">
    <property type="match status" value="1"/>
</dbReference>
<reference evidence="3 4" key="1">
    <citation type="submission" date="2017-04" db="EMBL/GenBank/DDBJ databases">
        <authorList>
            <person name="Afonso C.L."/>
            <person name="Miller P.J."/>
            <person name="Scott M.A."/>
            <person name="Spackman E."/>
            <person name="Goraichik I."/>
            <person name="Dimitrov K.M."/>
            <person name="Suarez D.L."/>
            <person name="Swayne D.E."/>
        </authorList>
    </citation>
    <scope>NUCLEOTIDE SEQUENCE [LARGE SCALE GENOMIC DNA]</scope>
    <source>
        <strain evidence="3 4">LMG26642</strain>
    </source>
</reference>
<organism evidence="3 4">
    <name type="scientific">Carnobacterium iners</name>
    <dbReference type="NCBI Taxonomy" id="1073423"/>
    <lineage>
        <taxon>Bacteria</taxon>
        <taxon>Bacillati</taxon>
        <taxon>Bacillota</taxon>
        <taxon>Bacilli</taxon>
        <taxon>Lactobacillales</taxon>
        <taxon>Carnobacteriaceae</taxon>
        <taxon>Carnobacterium</taxon>
    </lineage>
</organism>
<feature type="domain" description="GGDEF" evidence="2">
    <location>
        <begin position="224"/>
        <end position="359"/>
    </location>
</feature>
<feature type="transmembrane region" description="Helical" evidence="1">
    <location>
        <begin position="73"/>
        <end position="95"/>
    </location>
</feature>
<dbReference type="Proteomes" id="UP000193435">
    <property type="component" value="Unassembled WGS sequence"/>
</dbReference>
<evidence type="ECO:0000259" key="2">
    <source>
        <dbReference type="PROSITE" id="PS50887"/>
    </source>
</evidence>
<dbReference type="PANTHER" id="PTHR45138">
    <property type="entry name" value="REGULATORY COMPONENTS OF SENSORY TRANSDUCTION SYSTEM"/>
    <property type="match status" value="1"/>
</dbReference>
<dbReference type="OrthoDB" id="9759607at2"/>
<dbReference type="SMART" id="SM00267">
    <property type="entry name" value="GGDEF"/>
    <property type="match status" value="1"/>
</dbReference>
<evidence type="ECO:0000313" key="4">
    <source>
        <dbReference type="Proteomes" id="UP000193435"/>
    </source>
</evidence>
<name>A0A1X7MZY1_9LACT</name>
<dbReference type="NCBIfam" id="TIGR00254">
    <property type="entry name" value="GGDEF"/>
    <property type="match status" value="1"/>
</dbReference>
<gene>
    <name evidence="3" type="ORF">SAMN04488700_1132</name>
</gene>
<dbReference type="PANTHER" id="PTHR45138:SF9">
    <property type="entry name" value="DIGUANYLATE CYCLASE DGCM-RELATED"/>
    <property type="match status" value="1"/>
</dbReference>
<feature type="transmembrane region" description="Helical" evidence="1">
    <location>
        <begin position="101"/>
        <end position="121"/>
    </location>
</feature>
<keyword evidence="1" id="KW-1133">Transmembrane helix</keyword>
<accession>A0A1X7MZY1</accession>
<dbReference type="FunFam" id="3.30.70.270:FF:000001">
    <property type="entry name" value="Diguanylate cyclase domain protein"/>
    <property type="match status" value="1"/>
</dbReference>
<dbReference type="GO" id="GO:0052621">
    <property type="term" value="F:diguanylate cyclase activity"/>
    <property type="evidence" value="ECO:0007669"/>
    <property type="project" value="TreeGrafter"/>
</dbReference>
<keyword evidence="1" id="KW-0472">Membrane</keyword>
<evidence type="ECO:0000256" key="1">
    <source>
        <dbReference type="SAM" id="Phobius"/>
    </source>
</evidence>
<dbReference type="CDD" id="cd01949">
    <property type="entry name" value="GGDEF"/>
    <property type="match status" value="1"/>
</dbReference>
<feature type="transmembrane region" description="Helical" evidence="1">
    <location>
        <begin position="7"/>
        <end position="25"/>
    </location>
</feature>
<dbReference type="PROSITE" id="PS50887">
    <property type="entry name" value="GGDEF"/>
    <property type="match status" value="1"/>
</dbReference>
<feature type="transmembrane region" description="Helical" evidence="1">
    <location>
        <begin position="165"/>
        <end position="184"/>
    </location>
</feature>
<dbReference type="AlphaFoldDB" id="A0A1X7MZY1"/>
<dbReference type="GO" id="GO:0000155">
    <property type="term" value="F:phosphorelay sensor kinase activity"/>
    <property type="evidence" value="ECO:0007669"/>
    <property type="project" value="InterPro"/>
</dbReference>
<keyword evidence="4" id="KW-1185">Reference proteome</keyword>
<dbReference type="SUPFAM" id="SSF55073">
    <property type="entry name" value="Nucleotide cyclase"/>
    <property type="match status" value="1"/>
</dbReference>
<dbReference type="GO" id="GO:0071555">
    <property type="term" value="P:cell wall organization"/>
    <property type="evidence" value="ECO:0007669"/>
    <property type="project" value="InterPro"/>
</dbReference>
<sequence>MISTYEGFFLNLCVLISSLFVYKQLARSISKSCQNNYSLVKSGILSGLLGIILMHFSIVTGLNSFIDLRVIPLMLTVLYGGWRATFVTSVIIIIFRFMIDINIYSLSNVIFILLSWIFFYYCSKKIKNRWTSVVVMISLSNIVYTLLAIIVQSITGINYILLLDYWIISILGGLVAVYIMEYLTKSELLFKQHKDFAFTDPLTGLNNVRSFDRAFNQAKSRQDKSVAIMILDIDRFKQVNDTYGHSEGDVVLRKLAAILKMSQGPEDIVSRNGGEEFSVLIHNCTKAEAYEKAESLRKIVENSFFVIKDGTVSIHITISIGITIYSETTKEIDHLYTHADQALYAAKKSGRNKVHFYSEDDQLS</sequence>
<protein>
    <submittedName>
        <fullName evidence="3">Diguanylate cyclase</fullName>
    </submittedName>
</protein>
<dbReference type="RefSeq" id="WP_085559320.1">
    <property type="nucleotide sequence ID" value="NZ_FOAH01000001.1"/>
</dbReference>
<keyword evidence="1" id="KW-0812">Transmembrane</keyword>
<dbReference type="Pfam" id="PF00990">
    <property type="entry name" value="GGDEF"/>
    <property type="match status" value="1"/>
</dbReference>
<dbReference type="InterPro" id="IPR029787">
    <property type="entry name" value="Nucleotide_cyclase"/>
</dbReference>
<dbReference type="InterPro" id="IPR043128">
    <property type="entry name" value="Rev_trsase/Diguanyl_cyclase"/>
</dbReference>
<evidence type="ECO:0000313" key="3">
    <source>
        <dbReference type="EMBL" id="SMH30076.1"/>
    </source>
</evidence>
<dbReference type="GO" id="GO:0005886">
    <property type="term" value="C:plasma membrane"/>
    <property type="evidence" value="ECO:0007669"/>
    <property type="project" value="UniProtKB-SubCell"/>
</dbReference>
<dbReference type="GO" id="GO:0043709">
    <property type="term" value="P:cell adhesion involved in single-species biofilm formation"/>
    <property type="evidence" value="ECO:0007669"/>
    <property type="project" value="TreeGrafter"/>
</dbReference>
<dbReference type="InterPro" id="IPR000160">
    <property type="entry name" value="GGDEF_dom"/>
</dbReference>
<proteinExistence type="predicted"/>
<dbReference type="GO" id="GO:1902201">
    <property type="term" value="P:negative regulation of bacterial-type flagellum-dependent cell motility"/>
    <property type="evidence" value="ECO:0007669"/>
    <property type="project" value="TreeGrafter"/>
</dbReference>